<dbReference type="Proteomes" id="UP000789366">
    <property type="component" value="Unassembled WGS sequence"/>
</dbReference>
<name>A0ACA9K8Q8_9GLOM</name>
<sequence length="54" mass="6138">MSSIESGEALQAENSFEVDDMLEEDPQTKEEEESVCDVIIKIDGKEKKCAKRFK</sequence>
<gene>
    <name evidence="1" type="ORF">SPELUC_LOCUS1150</name>
</gene>
<accession>A0ACA9K8Q8</accession>
<evidence type="ECO:0000313" key="1">
    <source>
        <dbReference type="EMBL" id="CAG8458465.1"/>
    </source>
</evidence>
<reference evidence="1" key="1">
    <citation type="submission" date="2021-06" db="EMBL/GenBank/DDBJ databases">
        <authorList>
            <person name="Kallberg Y."/>
            <person name="Tangrot J."/>
            <person name="Rosling A."/>
        </authorList>
    </citation>
    <scope>NUCLEOTIDE SEQUENCE</scope>
    <source>
        <strain evidence="1">28 12/20/2015</strain>
    </source>
</reference>
<dbReference type="EMBL" id="CAJVPW010000559">
    <property type="protein sequence ID" value="CAG8458465.1"/>
    <property type="molecule type" value="Genomic_DNA"/>
</dbReference>
<keyword evidence="2" id="KW-1185">Reference proteome</keyword>
<proteinExistence type="predicted"/>
<organism evidence="1 2">
    <name type="scientific">Cetraspora pellucida</name>
    <dbReference type="NCBI Taxonomy" id="1433469"/>
    <lineage>
        <taxon>Eukaryota</taxon>
        <taxon>Fungi</taxon>
        <taxon>Fungi incertae sedis</taxon>
        <taxon>Mucoromycota</taxon>
        <taxon>Glomeromycotina</taxon>
        <taxon>Glomeromycetes</taxon>
        <taxon>Diversisporales</taxon>
        <taxon>Gigasporaceae</taxon>
        <taxon>Cetraspora</taxon>
    </lineage>
</organism>
<evidence type="ECO:0000313" key="2">
    <source>
        <dbReference type="Proteomes" id="UP000789366"/>
    </source>
</evidence>
<protein>
    <submittedName>
        <fullName evidence="1">10605_t:CDS:1</fullName>
    </submittedName>
</protein>
<comment type="caution">
    <text evidence="1">The sequence shown here is derived from an EMBL/GenBank/DDBJ whole genome shotgun (WGS) entry which is preliminary data.</text>
</comment>